<evidence type="ECO:0000256" key="13">
    <source>
        <dbReference type="SAM" id="MobiDB-lite"/>
    </source>
</evidence>
<evidence type="ECO:0000256" key="2">
    <source>
        <dbReference type="ARBA" id="ARBA00022679"/>
    </source>
</evidence>
<evidence type="ECO:0000313" key="16">
    <source>
        <dbReference type="Proteomes" id="UP000298327"/>
    </source>
</evidence>
<dbReference type="EMBL" id="SEOQ01000069">
    <property type="protein sequence ID" value="TFY71041.1"/>
    <property type="molecule type" value="Genomic_DNA"/>
</dbReference>
<dbReference type="InterPro" id="IPR039859">
    <property type="entry name" value="PFA4/ZDH16/20/ERF2-like"/>
</dbReference>
<dbReference type="EC" id="2.3.1.225" evidence="11"/>
<protein>
    <recommendedName>
        <fullName evidence="11">Palmitoyltransferase PFA4</fullName>
        <ecNumber evidence="11">2.3.1.225</ecNumber>
    </recommendedName>
    <alternativeName>
        <fullName evidence="11">Protein S-acyltransferase</fullName>
        <shortName evidence="11">PAT</shortName>
    </alternativeName>
    <alternativeName>
        <fullName evidence="11">Protein fatty acyltransferase 4</fullName>
    </alternativeName>
</protein>
<keyword evidence="2 11" id="KW-0808">Transferase</keyword>
<comment type="similarity">
    <text evidence="11">Belongs to the DHHC palmitoyltransferase family. PFA4 subfamily.</text>
</comment>
<proteinExistence type="inferred from homology"/>
<evidence type="ECO:0000256" key="7">
    <source>
        <dbReference type="ARBA" id="ARBA00023139"/>
    </source>
</evidence>
<feature type="region of interest" description="Disordered" evidence="13">
    <location>
        <begin position="409"/>
        <end position="445"/>
    </location>
</feature>
<keyword evidence="4 11" id="KW-0256">Endoplasmic reticulum</keyword>
<evidence type="ECO:0000313" key="15">
    <source>
        <dbReference type="EMBL" id="TFY71041.1"/>
    </source>
</evidence>
<evidence type="ECO:0000256" key="3">
    <source>
        <dbReference type="ARBA" id="ARBA00022692"/>
    </source>
</evidence>
<evidence type="ECO:0000256" key="12">
    <source>
        <dbReference type="RuleBase" id="RU079119"/>
    </source>
</evidence>
<dbReference type="Pfam" id="PF01529">
    <property type="entry name" value="DHHC"/>
    <property type="match status" value="1"/>
</dbReference>
<keyword evidence="9 11" id="KW-0012">Acyltransferase</keyword>
<feature type="domain" description="Palmitoyltransferase DHHC" evidence="14">
    <location>
        <begin position="91"/>
        <end position="218"/>
    </location>
</feature>
<feature type="transmembrane region" description="Helical" evidence="11 12">
    <location>
        <begin position="6"/>
        <end position="29"/>
    </location>
</feature>
<dbReference type="PROSITE" id="PS50216">
    <property type="entry name" value="DHHC"/>
    <property type="match status" value="1"/>
</dbReference>
<reference evidence="15 16" key="1">
    <citation type="submission" date="2019-02" db="EMBL/GenBank/DDBJ databases">
        <title>Genome sequencing of the rare red list fungi Dentipellis fragilis.</title>
        <authorList>
            <person name="Buettner E."/>
            <person name="Kellner H."/>
        </authorList>
    </citation>
    <scope>NUCLEOTIDE SEQUENCE [LARGE SCALE GENOMIC DNA]</scope>
    <source>
        <strain evidence="15 16">DSM 105465</strain>
    </source>
</reference>
<evidence type="ECO:0000256" key="4">
    <source>
        <dbReference type="ARBA" id="ARBA00022824"/>
    </source>
</evidence>
<keyword evidence="5 11" id="KW-1133">Transmembrane helix</keyword>
<comment type="function">
    <text evidence="11">Mediates the reversible addition of palmitate to target proteins, thereby regulating their membrane association and biological function.</text>
</comment>
<evidence type="ECO:0000256" key="8">
    <source>
        <dbReference type="ARBA" id="ARBA00023288"/>
    </source>
</evidence>
<dbReference type="GO" id="GO:0019706">
    <property type="term" value="F:protein-cysteine S-palmitoyltransferase activity"/>
    <property type="evidence" value="ECO:0007669"/>
    <property type="project" value="UniProtKB-UniRule"/>
</dbReference>
<evidence type="ECO:0000256" key="9">
    <source>
        <dbReference type="ARBA" id="ARBA00023315"/>
    </source>
</evidence>
<dbReference type="OrthoDB" id="331948at2759"/>
<keyword evidence="16" id="KW-1185">Reference proteome</keyword>
<keyword evidence="6 11" id="KW-0472">Membrane</keyword>
<gene>
    <name evidence="11" type="primary">PFA4</name>
    <name evidence="15" type="ORF">EVG20_g1964</name>
</gene>
<dbReference type="Proteomes" id="UP000298327">
    <property type="component" value="Unassembled WGS sequence"/>
</dbReference>
<dbReference type="HAMAP" id="MF_03199">
    <property type="entry name" value="DHHC_PAT_PFA4"/>
    <property type="match status" value="1"/>
</dbReference>
<keyword evidence="7 11" id="KW-0564">Palmitate</keyword>
<organism evidence="15 16">
    <name type="scientific">Dentipellis fragilis</name>
    <dbReference type="NCBI Taxonomy" id="205917"/>
    <lineage>
        <taxon>Eukaryota</taxon>
        <taxon>Fungi</taxon>
        <taxon>Dikarya</taxon>
        <taxon>Basidiomycota</taxon>
        <taxon>Agaricomycotina</taxon>
        <taxon>Agaricomycetes</taxon>
        <taxon>Russulales</taxon>
        <taxon>Hericiaceae</taxon>
        <taxon>Dentipellis</taxon>
    </lineage>
</organism>
<comment type="domain">
    <text evidence="11 12">The DHHC domain is required for palmitoyltransferase activity.</text>
</comment>
<dbReference type="GO" id="GO:0005789">
    <property type="term" value="C:endoplasmic reticulum membrane"/>
    <property type="evidence" value="ECO:0007669"/>
    <property type="project" value="UniProtKB-SubCell"/>
</dbReference>
<keyword evidence="3 11" id="KW-0812">Transmembrane</keyword>
<evidence type="ECO:0000259" key="14">
    <source>
        <dbReference type="Pfam" id="PF01529"/>
    </source>
</evidence>
<evidence type="ECO:0000256" key="11">
    <source>
        <dbReference type="HAMAP-Rule" id="MF_03199"/>
    </source>
</evidence>
<feature type="region of interest" description="Disordered" evidence="13">
    <location>
        <begin position="277"/>
        <end position="388"/>
    </location>
</feature>
<comment type="catalytic activity">
    <reaction evidence="10 11 12">
        <text>L-cysteinyl-[protein] + hexadecanoyl-CoA = S-hexadecanoyl-L-cysteinyl-[protein] + CoA</text>
        <dbReference type="Rhea" id="RHEA:36683"/>
        <dbReference type="Rhea" id="RHEA-COMP:10131"/>
        <dbReference type="Rhea" id="RHEA-COMP:11032"/>
        <dbReference type="ChEBI" id="CHEBI:29950"/>
        <dbReference type="ChEBI" id="CHEBI:57287"/>
        <dbReference type="ChEBI" id="CHEBI:57379"/>
        <dbReference type="ChEBI" id="CHEBI:74151"/>
        <dbReference type="EC" id="2.3.1.225"/>
    </reaction>
</comment>
<feature type="compositionally biased region" description="Basic and acidic residues" evidence="13">
    <location>
        <begin position="287"/>
        <end position="296"/>
    </location>
</feature>
<evidence type="ECO:0000256" key="10">
    <source>
        <dbReference type="ARBA" id="ARBA00048048"/>
    </source>
</evidence>
<feature type="transmembrane region" description="Helical" evidence="11 12">
    <location>
        <begin position="41"/>
        <end position="60"/>
    </location>
</feature>
<dbReference type="InterPro" id="IPR001594">
    <property type="entry name" value="Palmitoyltrfase_DHHC"/>
</dbReference>
<feature type="active site" description="S-palmitoyl cysteine intermediate" evidence="11">
    <location>
        <position position="124"/>
    </location>
</feature>
<dbReference type="STRING" id="205917.A0A4Y9ZB59"/>
<dbReference type="AlphaFoldDB" id="A0A4Y9ZB59"/>
<keyword evidence="8 11" id="KW-0449">Lipoprotein</keyword>
<accession>A0A4Y9ZB59</accession>
<evidence type="ECO:0000256" key="6">
    <source>
        <dbReference type="ARBA" id="ARBA00023136"/>
    </source>
</evidence>
<sequence length="445" mass="50984">MGRLLGRIVVGLTLSLISFIAYSSQIFIIWPWYGRELSVELLTLLLPFNFLVGMLFWNYWLCVVMDPGQVPDDWEPDTQALEGYEVKKLTGNPRFCRMCEKYKPPRAHHCKECKRCVLRMDHHCPWVNNCVGYFNYGHFIRFLFFVDVACSYHVTMVTRRVLVALHSPYYDAPSSPELIFIVLNYVTCIPVLIMVGGFSIYHFYCLSGNSTTIEGWEKQRVATLVRRGKIRQIKFPYNLGVRRNIESILGTSPLLWCLPSKPPGTGLKYQLAEGDGIEHQQAWPPRDPNERQDDPNYKLVLPESPWTYENGGVNPDLQPSASGARLRSSSKRRPNVSAAPPWHPDHDADETAFDHDSLASSDEYGRDDEEGGYNPGFGPRVRRGSEGYEVKPIDREAVLRHYIESRGEEVGRYKRYVPEPPSESDTDEEVLADRVEKWRTGQAIS</sequence>
<feature type="transmembrane region" description="Helical" evidence="11 12">
    <location>
        <begin position="139"/>
        <end position="157"/>
    </location>
</feature>
<comment type="caution">
    <text evidence="15">The sequence shown here is derived from an EMBL/GenBank/DDBJ whole genome shotgun (WGS) entry which is preliminary data.</text>
</comment>
<feature type="transmembrane region" description="Helical" evidence="11 12">
    <location>
        <begin position="178"/>
        <end position="204"/>
    </location>
</feature>
<name>A0A4Y9ZB59_9AGAM</name>
<dbReference type="InterPro" id="IPR033682">
    <property type="entry name" value="PFA4"/>
</dbReference>
<dbReference type="PANTHER" id="PTHR12246">
    <property type="entry name" value="PALMITOYLTRANSFERASE ZDHHC16"/>
    <property type="match status" value="1"/>
</dbReference>
<comment type="subcellular location">
    <subcellularLocation>
        <location evidence="11">Endoplasmic reticulum membrane</location>
        <topology evidence="11">Multi-pass membrane protein</topology>
    </subcellularLocation>
    <subcellularLocation>
        <location evidence="1">Membrane</location>
        <topology evidence="1">Multi-pass membrane protein</topology>
    </subcellularLocation>
</comment>
<evidence type="ECO:0000256" key="5">
    <source>
        <dbReference type="ARBA" id="ARBA00022989"/>
    </source>
</evidence>
<evidence type="ECO:0000256" key="1">
    <source>
        <dbReference type="ARBA" id="ARBA00004141"/>
    </source>
</evidence>